<sequence>MCPGKLLKRMSGIVMLGGLLLAPGLTFANHYGGTNYYQLVQQAKSAKRVEVIAQAESRQALVEVLASADSGDINKLLESSPTAAGGEAARVEEKQVVEKCYYSVQAVACKTKTVYQLVK</sequence>
<gene>
    <name evidence="1" type="ORF">GCM10025772_21800</name>
</gene>
<reference evidence="2" key="1">
    <citation type="journal article" date="2019" name="Int. J. Syst. Evol. Microbiol.">
        <title>The Global Catalogue of Microorganisms (GCM) 10K type strain sequencing project: providing services to taxonomists for standard genome sequencing and annotation.</title>
        <authorList>
            <consortium name="The Broad Institute Genomics Platform"/>
            <consortium name="The Broad Institute Genome Sequencing Center for Infectious Disease"/>
            <person name="Wu L."/>
            <person name="Ma J."/>
        </authorList>
    </citation>
    <scope>NUCLEOTIDE SEQUENCE [LARGE SCALE GENOMIC DNA]</scope>
    <source>
        <strain evidence="2">JCM 18720</strain>
    </source>
</reference>
<protein>
    <recommendedName>
        <fullName evidence="3">DUF3316 domain-containing protein</fullName>
    </recommendedName>
</protein>
<dbReference type="Proteomes" id="UP001501600">
    <property type="component" value="Unassembled WGS sequence"/>
</dbReference>
<evidence type="ECO:0008006" key="3">
    <source>
        <dbReference type="Google" id="ProtNLM"/>
    </source>
</evidence>
<keyword evidence="2" id="KW-1185">Reference proteome</keyword>
<dbReference type="RefSeq" id="WP_345317091.1">
    <property type="nucleotide sequence ID" value="NZ_BAABLF010000013.1"/>
</dbReference>
<proteinExistence type="predicted"/>
<dbReference type="EMBL" id="BAABLF010000013">
    <property type="protein sequence ID" value="GAA5192462.1"/>
    <property type="molecule type" value="Genomic_DNA"/>
</dbReference>
<accession>A0ABP9S7Q0</accession>
<evidence type="ECO:0000313" key="2">
    <source>
        <dbReference type="Proteomes" id="UP001501600"/>
    </source>
</evidence>
<name>A0ABP9S7Q0_9GAMM</name>
<comment type="caution">
    <text evidence="1">The sequence shown here is derived from an EMBL/GenBank/DDBJ whole genome shotgun (WGS) entry which is preliminary data.</text>
</comment>
<organism evidence="1 2">
    <name type="scientific">Ferrimonas gelatinilytica</name>
    <dbReference type="NCBI Taxonomy" id="1255257"/>
    <lineage>
        <taxon>Bacteria</taxon>
        <taxon>Pseudomonadati</taxon>
        <taxon>Pseudomonadota</taxon>
        <taxon>Gammaproteobacteria</taxon>
        <taxon>Alteromonadales</taxon>
        <taxon>Ferrimonadaceae</taxon>
        <taxon>Ferrimonas</taxon>
    </lineage>
</organism>
<evidence type="ECO:0000313" key="1">
    <source>
        <dbReference type="EMBL" id="GAA5192462.1"/>
    </source>
</evidence>